<organism evidence="8 9">
    <name type="scientific">Sinanodonta woodiana</name>
    <name type="common">Chinese pond mussel</name>
    <name type="synonym">Anodonta woodiana</name>
    <dbReference type="NCBI Taxonomy" id="1069815"/>
    <lineage>
        <taxon>Eukaryota</taxon>
        <taxon>Metazoa</taxon>
        <taxon>Spiralia</taxon>
        <taxon>Lophotrochozoa</taxon>
        <taxon>Mollusca</taxon>
        <taxon>Bivalvia</taxon>
        <taxon>Autobranchia</taxon>
        <taxon>Heteroconchia</taxon>
        <taxon>Palaeoheterodonta</taxon>
        <taxon>Unionida</taxon>
        <taxon>Unionoidea</taxon>
        <taxon>Unionidae</taxon>
        <taxon>Unioninae</taxon>
        <taxon>Sinanodonta</taxon>
    </lineage>
</organism>
<dbReference type="GO" id="GO:0003677">
    <property type="term" value="F:DNA binding"/>
    <property type="evidence" value="ECO:0007669"/>
    <property type="project" value="UniProtKB-UniRule"/>
</dbReference>
<keyword evidence="9" id="KW-1185">Reference proteome</keyword>
<evidence type="ECO:0000256" key="6">
    <source>
        <dbReference type="SAM" id="MobiDB-lite"/>
    </source>
</evidence>
<keyword evidence="4 5" id="KW-0238">DNA-binding</keyword>
<evidence type="ECO:0000256" key="3">
    <source>
        <dbReference type="ARBA" id="ARBA00022833"/>
    </source>
</evidence>
<dbReference type="AlphaFoldDB" id="A0ABD3W064"/>
<evidence type="ECO:0000313" key="8">
    <source>
        <dbReference type="EMBL" id="KAL3866643.1"/>
    </source>
</evidence>
<comment type="caution">
    <text evidence="8">The sequence shown here is derived from an EMBL/GenBank/DDBJ whole genome shotgun (WGS) entry which is preliminary data.</text>
</comment>
<feature type="compositionally biased region" description="Basic and acidic residues" evidence="6">
    <location>
        <begin position="60"/>
        <end position="70"/>
    </location>
</feature>
<keyword evidence="3" id="KW-0862">Zinc</keyword>
<dbReference type="Proteomes" id="UP001634394">
    <property type="component" value="Unassembled WGS sequence"/>
</dbReference>
<sequence>MPKSCAWGCTNHNLKDRNLVFSIFPNKEKQPDRWKKLVQADPDHPDHALSIFPHRQCSTKRNEKKLERYSNAKKRRETPEPPKKVFMAKTKQEYVTNAKKKMF</sequence>
<evidence type="ECO:0000259" key="7">
    <source>
        <dbReference type="PROSITE" id="PS50950"/>
    </source>
</evidence>
<protein>
    <recommendedName>
        <fullName evidence="7">THAP-type domain-containing protein</fullName>
    </recommendedName>
</protein>
<reference evidence="8 9" key="1">
    <citation type="submission" date="2024-11" db="EMBL/GenBank/DDBJ databases">
        <title>Chromosome-level genome assembly of the freshwater bivalve Anodonta woodiana.</title>
        <authorList>
            <person name="Chen X."/>
        </authorList>
    </citation>
    <scope>NUCLEOTIDE SEQUENCE [LARGE SCALE GENOMIC DNA]</scope>
    <source>
        <strain evidence="8">MN2024</strain>
        <tissue evidence="8">Gills</tissue>
    </source>
</reference>
<dbReference type="InterPro" id="IPR006612">
    <property type="entry name" value="THAP_Znf"/>
</dbReference>
<dbReference type="PROSITE" id="PS50950">
    <property type="entry name" value="ZF_THAP"/>
    <property type="match status" value="1"/>
</dbReference>
<evidence type="ECO:0000256" key="1">
    <source>
        <dbReference type="ARBA" id="ARBA00022723"/>
    </source>
</evidence>
<dbReference type="GO" id="GO:0008270">
    <property type="term" value="F:zinc ion binding"/>
    <property type="evidence" value="ECO:0007669"/>
    <property type="project" value="UniProtKB-KW"/>
</dbReference>
<accession>A0ABD3W064</accession>
<feature type="region of interest" description="Disordered" evidence="6">
    <location>
        <begin position="57"/>
        <end position="82"/>
    </location>
</feature>
<name>A0ABD3W064_SINWO</name>
<feature type="domain" description="THAP-type" evidence="7">
    <location>
        <begin position="1"/>
        <end position="86"/>
    </location>
</feature>
<keyword evidence="2 5" id="KW-0863">Zinc-finger</keyword>
<evidence type="ECO:0000313" key="9">
    <source>
        <dbReference type="Proteomes" id="UP001634394"/>
    </source>
</evidence>
<keyword evidence="1" id="KW-0479">Metal-binding</keyword>
<evidence type="ECO:0000256" key="2">
    <source>
        <dbReference type="ARBA" id="ARBA00022771"/>
    </source>
</evidence>
<evidence type="ECO:0000256" key="4">
    <source>
        <dbReference type="ARBA" id="ARBA00023125"/>
    </source>
</evidence>
<dbReference type="EMBL" id="JBJQND010000009">
    <property type="protein sequence ID" value="KAL3866643.1"/>
    <property type="molecule type" value="Genomic_DNA"/>
</dbReference>
<evidence type="ECO:0000256" key="5">
    <source>
        <dbReference type="PROSITE-ProRule" id="PRU00309"/>
    </source>
</evidence>
<gene>
    <name evidence="8" type="ORF">ACJMK2_043927</name>
</gene>
<proteinExistence type="predicted"/>